<evidence type="ECO:0000256" key="2">
    <source>
        <dbReference type="ARBA" id="ARBA00008683"/>
    </source>
</evidence>
<comment type="similarity">
    <text evidence="2">Belongs to the peptidase S49 family.</text>
</comment>
<keyword evidence="4" id="KW-0378">Hydrolase</keyword>
<dbReference type="CDD" id="cd07018">
    <property type="entry name" value="S49_SppA_67K_type"/>
    <property type="match status" value="1"/>
</dbReference>
<dbReference type="InterPro" id="IPR029045">
    <property type="entry name" value="ClpP/crotonase-like_dom_sf"/>
</dbReference>
<evidence type="ECO:0000256" key="8">
    <source>
        <dbReference type="SAM" id="SignalP"/>
    </source>
</evidence>
<evidence type="ECO:0000259" key="9">
    <source>
        <dbReference type="Pfam" id="PF01343"/>
    </source>
</evidence>
<evidence type="ECO:0000256" key="7">
    <source>
        <dbReference type="PIRSR" id="PIRSR001217-1"/>
    </source>
</evidence>
<feature type="signal peptide" evidence="8">
    <location>
        <begin position="1"/>
        <end position="19"/>
    </location>
</feature>
<dbReference type="EMBL" id="LR743592">
    <property type="protein sequence ID" value="CAA2619924.1"/>
    <property type="molecule type" value="Genomic_DNA"/>
</dbReference>
<evidence type="ECO:0000256" key="6">
    <source>
        <dbReference type="ARBA" id="ARBA00023136"/>
    </source>
</evidence>
<organism evidence="10">
    <name type="scientific">Spirodela intermedia</name>
    <name type="common">Intermediate duckweed</name>
    <dbReference type="NCBI Taxonomy" id="51605"/>
    <lineage>
        <taxon>Eukaryota</taxon>
        <taxon>Viridiplantae</taxon>
        <taxon>Streptophyta</taxon>
        <taxon>Embryophyta</taxon>
        <taxon>Tracheophyta</taxon>
        <taxon>Spermatophyta</taxon>
        <taxon>Magnoliopsida</taxon>
        <taxon>Liliopsida</taxon>
        <taxon>Araceae</taxon>
        <taxon>Lemnoideae</taxon>
        <taxon>Spirodela</taxon>
    </lineage>
</organism>
<proteinExistence type="inferred from homology"/>
<dbReference type="SUPFAM" id="SSF52096">
    <property type="entry name" value="ClpP/crotonase"/>
    <property type="match status" value="2"/>
</dbReference>
<keyword evidence="3" id="KW-0645">Protease</keyword>
<dbReference type="PANTHER" id="PTHR33209:SF1">
    <property type="entry name" value="PEPTIDASE S49 DOMAIN-CONTAINING PROTEIN"/>
    <property type="match status" value="1"/>
</dbReference>
<feature type="chain" id="PRO_5029650195" description="Peptidase S49 domain-containing protein" evidence="8">
    <location>
        <begin position="20"/>
        <end position="563"/>
    </location>
</feature>
<dbReference type="InterPro" id="IPR047217">
    <property type="entry name" value="S49_SppA_67K_type_N"/>
</dbReference>
<accession>A0A7I8IRS7</accession>
<evidence type="ECO:0000256" key="5">
    <source>
        <dbReference type="ARBA" id="ARBA00022825"/>
    </source>
</evidence>
<dbReference type="EMBL" id="CACRZD030000005">
    <property type="protein sequence ID" value="CAA6659671.1"/>
    <property type="molecule type" value="Genomic_DNA"/>
</dbReference>
<feature type="domain" description="Peptidase S49" evidence="9">
    <location>
        <begin position="97"/>
        <end position="234"/>
    </location>
</feature>
<dbReference type="InterPro" id="IPR004634">
    <property type="entry name" value="Pept_S49_pIV"/>
</dbReference>
<evidence type="ECO:0000313" key="10">
    <source>
        <dbReference type="EMBL" id="CAA2619924.1"/>
    </source>
</evidence>
<dbReference type="GO" id="GO:0006465">
    <property type="term" value="P:signal peptide processing"/>
    <property type="evidence" value="ECO:0007669"/>
    <property type="project" value="InterPro"/>
</dbReference>
<dbReference type="GO" id="GO:0008236">
    <property type="term" value="F:serine-type peptidase activity"/>
    <property type="evidence" value="ECO:0007669"/>
    <property type="project" value="UniProtKB-KW"/>
</dbReference>
<dbReference type="InterPro" id="IPR004635">
    <property type="entry name" value="Pept_S49_SppA"/>
</dbReference>
<comment type="subcellular location">
    <subcellularLocation>
        <location evidence="1">Membrane</location>
    </subcellularLocation>
</comment>
<reference evidence="10 11" key="1">
    <citation type="submission" date="2019-12" db="EMBL/GenBank/DDBJ databases">
        <authorList>
            <person name="Scholz U."/>
            <person name="Mascher M."/>
            <person name="Fiebig A."/>
        </authorList>
    </citation>
    <scope>NUCLEOTIDE SEQUENCE</scope>
</reference>
<dbReference type="GO" id="GO:0016020">
    <property type="term" value="C:membrane"/>
    <property type="evidence" value="ECO:0007669"/>
    <property type="project" value="UniProtKB-SubCell"/>
</dbReference>
<name>A0A7I8IRS7_SPIIN</name>
<dbReference type="Gene3D" id="3.90.226.10">
    <property type="entry name" value="2-enoyl-CoA Hydratase, Chain A, domain 1"/>
    <property type="match status" value="3"/>
</dbReference>
<dbReference type="PIRSF" id="PIRSF001217">
    <property type="entry name" value="Protease_4_SppA"/>
    <property type="match status" value="1"/>
</dbReference>
<dbReference type="NCBIfam" id="TIGR00706">
    <property type="entry name" value="SppA_dom"/>
    <property type="match status" value="1"/>
</dbReference>
<evidence type="ECO:0000313" key="11">
    <source>
        <dbReference type="Proteomes" id="UP001189122"/>
    </source>
</evidence>
<dbReference type="AlphaFoldDB" id="A0A7I8IRS7"/>
<keyword evidence="8" id="KW-0732">Signal</keyword>
<gene>
    <name evidence="10" type="ORF">SI7747_05006093</name>
</gene>
<sequence>MMEFDWWRRFLVRLRMLFALPWERVRKGSVLSMKLKGTIADQVKSSFSSGLSLPQICENFIKAAHDPRISAIYLQIEPLSCGWGKIEEIRRHILNFRKSGKLIISYVPICGVKEYYLACACEELYVPPSAYVGIYGLTVQASFIRGILDNVGIEPQVQRIGRYKKNCEMLTTLLDNIYENWLDTVSSTQGKSREEIIDFLDSGVYQVERMKEEGWITNIVYDDEIISMLKKKLGQKEEKRLSTVDFRRYSRVRKWTLGLEGNGDVIAVIRASGSISRARGPLSLPGSGITSDELIEKIRTVRESKKYKAVILRIDSPGGDALASDLMWREIKLLAASKPVVASMSDVAASGGYYMAMGAGTIVAEKLTLTGSIGVVTGKFSLQKLYEMIGFNKEIISRGKYAELQVAEQRPFSQDEAELFAKSAQDAYIRFRDKAASSRSMTVDQMETVAQGRVWSGGDAASRGLVDAIGGFLELLQLLSRRLTFPKIVKLVEVSRRSPSLPEIVAGFGQSLFGLEKTVKEVLQELGSSGVQARVDGILFERLEDSSEGSPIIGLIKDCISSL</sequence>
<feature type="domain" description="Peptidase S49" evidence="9">
    <location>
        <begin position="334"/>
        <end position="478"/>
    </location>
</feature>
<dbReference type="PANTHER" id="PTHR33209">
    <property type="entry name" value="PROTEASE 4"/>
    <property type="match status" value="1"/>
</dbReference>
<dbReference type="InterPro" id="IPR047272">
    <property type="entry name" value="S49_SppA_C"/>
</dbReference>
<evidence type="ECO:0000256" key="4">
    <source>
        <dbReference type="ARBA" id="ARBA00022801"/>
    </source>
</evidence>
<dbReference type="Proteomes" id="UP001189122">
    <property type="component" value="Unassembled WGS sequence"/>
</dbReference>
<keyword evidence="5" id="KW-0720">Serine protease</keyword>
<evidence type="ECO:0000256" key="1">
    <source>
        <dbReference type="ARBA" id="ARBA00004370"/>
    </source>
</evidence>
<dbReference type="Pfam" id="PF01343">
    <property type="entry name" value="Peptidase_S49"/>
    <property type="match status" value="2"/>
</dbReference>
<evidence type="ECO:0000256" key="3">
    <source>
        <dbReference type="ARBA" id="ARBA00022670"/>
    </source>
</evidence>
<dbReference type="InterPro" id="IPR002142">
    <property type="entry name" value="Peptidase_S49"/>
</dbReference>
<feature type="active site" description="Nucleophile" evidence="7">
    <location>
        <position position="350"/>
    </location>
</feature>
<dbReference type="CDD" id="cd07023">
    <property type="entry name" value="S49_Sppa_N_C"/>
    <property type="match status" value="1"/>
</dbReference>
<feature type="active site" description="Proton donor/acceptor" evidence="7">
    <location>
        <position position="164"/>
    </location>
</feature>
<keyword evidence="6" id="KW-0472">Membrane</keyword>
<keyword evidence="11" id="KW-1185">Reference proteome</keyword>
<protein>
    <recommendedName>
        <fullName evidence="9">Peptidase S49 domain-containing protein</fullName>
    </recommendedName>
</protein>